<dbReference type="SMART" id="SM00220">
    <property type="entry name" value="S_TKc"/>
    <property type="match status" value="1"/>
</dbReference>
<dbReference type="OrthoDB" id="68483at2759"/>
<dbReference type="InterPro" id="IPR011009">
    <property type="entry name" value="Kinase-like_dom_sf"/>
</dbReference>
<keyword evidence="2" id="KW-0067">ATP-binding</keyword>
<keyword evidence="4" id="KW-0808">Transferase</keyword>
<dbReference type="SUPFAM" id="SSF56112">
    <property type="entry name" value="Protein kinase-like (PK-like)"/>
    <property type="match status" value="1"/>
</dbReference>
<dbReference type="Gene3D" id="1.10.510.10">
    <property type="entry name" value="Transferase(Phosphotransferase) domain 1"/>
    <property type="match status" value="1"/>
</dbReference>
<dbReference type="PROSITE" id="PS50011">
    <property type="entry name" value="PROTEIN_KINASE_DOM"/>
    <property type="match status" value="1"/>
</dbReference>
<proteinExistence type="predicted"/>
<dbReference type="PANTHER" id="PTHR24346:SF30">
    <property type="entry name" value="MATERNAL EMBRYONIC LEUCINE ZIPPER KINASE"/>
    <property type="match status" value="1"/>
</dbReference>
<organism evidence="4 5">
    <name type="scientific">Planoprotostelium fungivorum</name>
    <dbReference type="NCBI Taxonomy" id="1890364"/>
    <lineage>
        <taxon>Eukaryota</taxon>
        <taxon>Amoebozoa</taxon>
        <taxon>Evosea</taxon>
        <taxon>Variosea</taxon>
        <taxon>Cavosteliida</taxon>
        <taxon>Cavosteliaceae</taxon>
        <taxon>Planoprotostelium</taxon>
    </lineage>
</organism>
<evidence type="ECO:0000313" key="5">
    <source>
        <dbReference type="Proteomes" id="UP000241769"/>
    </source>
</evidence>
<evidence type="ECO:0000259" key="3">
    <source>
        <dbReference type="PROSITE" id="PS50011"/>
    </source>
</evidence>
<dbReference type="GO" id="GO:0005737">
    <property type="term" value="C:cytoplasm"/>
    <property type="evidence" value="ECO:0007669"/>
    <property type="project" value="TreeGrafter"/>
</dbReference>
<dbReference type="InParanoid" id="A0A2P6NVB2"/>
<evidence type="ECO:0000256" key="2">
    <source>
        <dbReference type="ARBA" id="ARBA00022840"/>
    </source>
</evidence>
<dbReference type="Pfam" id="PF00069">
    <property type="entry name" value="Pkinase"/>
    <property type="match status" value="1"/>
</dbReference>
<dbReference type="InterPro" id="IPR008271">
    <property type="entry name" value="Ser/Thr_kinase_AS"/>
</dbReference>
<keyword evidence="5" id="KW-1185">Reference proteome</keyword>
<feature type="domain" description="Protein kinase" evidence="3">
    <location>
        <begin position="11"/>
        <end position="270"/>
    </location>
</feature>
<dbReference type="GO" id="GO:0005524">
    <property type="term" value="F:ATP binding"/>
    <property type="evidence" value="ECO:0007669"/>
    <property type="project" value="UniProtKB-KW"/>
</dbReference>
<gene>
    <name evidence="4" type="ORF">PROFUN_02607</name>
</gene>
<protein>
    <submittedName>
        <fullName evidence="4">Leucine zipper kinase-like</fullName>
    </submittedName>
</protein>
<keyword evidence="4" id="KW-0418">Kinase</keyword>
<sequence length="284" mass="31678">MSTIQGPGFTYVDLHHINKGAYGEIISGRQSPSGKKVILKKISKSVEQHRVASEITAGHLLNGIKGVPQFHHHFETPNSYWLVSDLIDGCDLFQKLTQTDYKGVPERTVKHILTQLVRTLTEIHKRGISHKDIKLENIMVGTGSKPSTHFIDFGLCHQYTGHSDACSDFAGSREYAAPELLLAKKNFSSQATDVWALGVTMFSLLYGVFPFSFDADEQKTIEVTGIHPRPHFPSDGPKVSQDMTNLLSRMMESDPSKRITVKEMKSHPALKTSSMAFLRRSLTL</sequence>
<evidence type="ECO:0000313" key="4">
    <source>
        <dbReference type="EMBL" id="PRP87870.1"/>
    </source>
</evidence>
<keyword evidence="1" id="KW-0547">Nucleotide-binding</keyword>
<reference evidence="4 5" key="1">
    <citation type="journal article" date="2018" name="Genome Biol. Evol.">
        <title>Multiple Roots of Fruiting Body Formation in Amoebozoa.</title>
        <authorList>
            <person name="Hillmann F."/>
            <person name="Forbes G."/>
            <person name="Novohradska S."/>
            <person name="Ferling I."/>
            <person name="Riege K."/>
            <person name="Groth M."/>
            <person name="Westermann M."/>
            <person name="Marz M."/>
            <person name="Spaller T."/>
            <person name="Winckler T."/>
            <person name="Schaap P."/>
            <person name="Glockner G."/>
        </authorList>
    </citation>
    <scope>NUCLEOTIDE SEQUENCE [LARGE SCALE GENOMIC DNA]</scope>
    <source>
        <strain evidence="4 5">Jena</strain>
    </source>
</reference>
<accession>A0A2P6NVB2</accession>
<name>A0A2P6NVB2_9EUKA</name>
<dbReference type="InterPro" id="IPR000719">
    <property type="entry name" value="Prot_kinase_dom"/>
</dbReference>
<comment type="caution">
    <text evidence="4">The sequence shown here is derived from an EMBL/GenBank/DDBJ whole genome shotgun (WGS) entry which is preliminary data.</text>
</comment>
<dbReference type="Proteomes" id="UP000241769">
    <property type="component" value="Unassembled WGS sequence"/>
</dbReference>
<dbReference type="GO" id="GO:0004674">
    <property type="term" value="F:protein serine/threonine kinase activity"/>
    <property type="evidence" value="ECO:0007669"/>
    <property type="project" value="TreeGrafter"/>
</dbReference>
<dbReference type="STRING" id="1890364.A0A2P6NVB2"/>
<dbReference type="GO" id="GO:0035556">
    <property type="term" value="P:intracellular signal transduction"/>
    <property type="evidence" value="ECO:0007669"/>
    <property type="project" value="TreeGrafter"/>
</dbReference>
<evidence type="ECO:0000256" key="1">
    <source>
        <dbReference type="ARBA" id="ARBA00022741"/>
    </source>
</evidence>
<dbReference type="AlphaFoldDB" id="A0A2P6NVB2"/>
<dbReference type="PANTHER" id="PTHR24346">
    <property type="entry name" value="MAP/MICROTUBULE AFFINITY-REGULATING KINASE"/>
    <property type="match status" value="1"/>
</dbReference>
<dbReference type="PROSITE" id="PS00108">
    <property type="entry name" value="PROTEIN_KINASE_ST"/>
    <property type="match status" value="1"/>
</dbReference>
<dbReference type="EMBL" id="MDYQ01000016">
    <property type="protein sequence ID" value="PRP87870.1"/>
    <property type="molecule type" value="Genomic_DNA"/>
</dbReference>